<reference evidence="2 3" key="1">
    <citation type="submission" date="2020-04" db="EMBL/GenBank/DDBJ databases">
        <authorList>
            <person name="De Canck E."/>
        </authorList>
    </citation>
    <scope>NUCLEOTIDE SEQUENCE [LARGE SCALE GENOMIC DNA]</scope>
    <source>
        <strain evidence="2 3">LMG 28614</strain>
    </source>
</reference>
<dbReference type="Proteomes" id="UP000494365">
    <property type="component" value="Unassembled WGS sequence"/>
</dbReference>
<gene>
    <name evidence="2" type="ORF">LMG28614_02112</name>
</gene>
<feature type="region of interest" description="Disordered" evidence="1">
    <location>
        <begin position="1"/>
        <end position="47"/>
    </location>
</feature>
<evidence type="ECO:0000313" key="2">
    <source>
        <dbReference type="EMBL" id="CAB3785357.1"/>
    </source>
</evidence>
<name>A0A6S7BD73_9BURK</name>
<accession>A0A6S7BD73</accession>
<proteinExistence type="predicted"/>
<sequence>MLQPLCGKRRWSANSSRKARDSQESPDRRPFPQEDFPAYPNPAPGFAGKTLSKQLWVTFDLNAAR</sequence>
<protein>
    <submittedName>
        <fullName evidence="2">Uncharacterized protein</fullName>
    </submittedName>
</protein>
<evidence type="ECO:0000313" key="3">
    <source>
        <dbReference type="Proteomes" id="UP000494365"/>
    </source>
</evidence>
<dbReference type="EMBL" id="CADIKK010000008">
    <property type="protein sequence ID" value="CAB3785357.1"/>
    <property type="molecule type" value="Genomic_DNA"/>
</dbReference>
<feature type="compositionally biased region" description="Basic and acidic residues" evidence="1">
    <location>
        <begin position="18"/>
        <end position="32"/>
    </location>
</feature>
<keyword evidence="3" id="KW-1185">Reference proteome</keyword>
<evidence type="ECO:0000256" key="1">
    <source>
        <dbReference type="SAM" id="MobiDB-lite"/>
    </source>
</evidence>
<dbReference type="AlphaFoldDB" id="A0A6S7BD73"/>
<organism evidence="2 3">
    <name type="scientific">Paraburkholderia ultramafica</name>
    <dbReference type="NCBI Taxonomy" id="1544867"/>
    <lineage>
        <taxon>Bacteria</taxon>
        <taxon>Pseudomonadati</taxon>
        <taxon>Pseudomonadota</taxon>
        <taxon>Betaproteobacteria</taxon>
        <taxon>Burkholderiales</taxon>
        <taxon>Burkholderiaceae</taxon>
        <taxon>Paraburkholderia</taxon>
    </lineage>
</organism>